<feature type="non-terminal residue" evidence="2">
    <location>
        <position position="1"/>
    </location>
</feature>
<reference evidence="3" key="1">
    <citation type="journal article" date="2015" name="J. Biotechnol.">
        <title>The structure of the Cyberlindnera jadinii genome and its relation to Candida utilis analyzed by the occurrence of single nucleotide polymorphisms.</title>
        <authorList>
            <person name="Rupp O."/>
            <person name="Brinkrolf K."/>
            <person name="Buerth C."/>
            <person name="Kunigo M."/>
            <person name="Schneider J."/>
            <person name="Jaenicke S."/>
            <person name="Goesmann A."/>
            <person name="Puehler A."/>
            <person name="Jaeger K.-E."/>
            <person name="Ernst J.F."/>
        </authorList>
    </citation>
    <scope>NUCLEOTIDE SEQUENCE [LARGE SCALE GENOMIC DNA]</scope>
    <source>
        <strain evidence="3">ATCC 18201 / CBS 1600 / BCRC 20928 / JCM 3617 / NBRC 0987 / NRRL Y-1542</strain>
    </source>
</reference>
<feature type="transmembrane region" description="Helical" evidence="1">
    <location>
        <begin position="35"/>
        <end position="52"/>
    </location>
</feature>
<organism evidence="2 3">
    <name type="scientific">Cyberlindnera jadinii (strain ATCC 18201 / CBS 1600 / BCRC 20928 / JCM 3617 / NBRC 0987 / NRRL Y-1542)</name>
    <name type="common">Torula yeast</name>
    <name type="synonym">Candida utilis</name>
    <dbReference type="NCBI Taxonomy" id="983966"/>
    <lineage>
        <taxon>Eukaryota</taxon>
        <taxon>Fungi</taxon>
        <taxon>Dikarya</taxon>
        <taxon>Ascomycota</taxon>
        <taxon>Saccharomycotina</taxon>
        <taxon>Saccharomycetes</taxon>
        <taxon>Phaffomycetales</taxon>
        <taxon>Phaffomycetaceae</taxon>
        <taxon>Cyberlindnera</taxon>
    </lineage>
</organism>
<dbReference type="Pfam" id="PF17112">
    <property type="entry name" value="Tom6"/>
    <property type="match status" value="1"/>
</dbReference>
<keyword evidence="1" id="KW-1133">Transmembrane helix</keyword>
<gene>
    <name evidence="2" type="ORF">BN1211_4237</name>
</gene>
<dbReference type="EMBL" id="CDQK01000004">
    <property type="protein sequence ID" value="CEP23611.1"/>
    <property type="molecule type" value="Genomic_DNA"/>
</dbReference>
<name>A0A0H5C6B1_CYBJN</name>
<accession>A0A0H5C6B1</accession>
<sequence>HRLNTYTNKMDHIHAQAAPQKENDSFISKVTSNPVFPLGLNVVLFIAGVAFIQSPLMDAMAPQL</sequence>
<proteinExistence type="predicted"/>
<dbReference type="InterPro" id="IPR020266">
    <property type="entry name" value="Tom6"/>
</dbReference>
<dbReference type="Proteomes" id="UP000038830">
    <property type="component" value="Unassembled WGS sequence"/>
</dbReference>
<dbReference type="GO" id="GO:0005742">
    <property type="term" value="C:mitochondrial outer membrane translocase complex"/>
    <property type="evidence" value="ECO:0007669"/>
    <property type="project" value="InterPro"/>
</dbReference>
<keyword evidence="1" id="KW-0472">Membrane</keyword>
<evidence type="ECO:0000313" key="3">
    <source>
        <dbReference type="Proteomes" id="UP000038830"/>
    </source>
</evidence>
<evidence type="ECO:0000256" key="1">
    <source>
        <dbReference type="SAM" id="Phobius"/>
    </source>
</evidence>
<keyword evidence="1" id="KW-0812">Transmembrane</keyword>
<dbReference type="GO" id="GO:0030150">
    <property type="term" value="P:protein import into mitochondrial matrix"/>
    <property type="evidence" value="ECO:0007669"/>
    <property type="project" value="InterPro"/>
</dbReference>
<evidence type="ECO:0000313" key="2">
    <source>
        <dbReference type="EMBL" id="CEP23611.1"/>
    </source>
</evidence>
<dbReference type="AlphaFoldDB" id="A0A0H5C6B1"/>
<protein>
    <submittedName>
        <fullName evidence="2">Uncharacterized protein</fullName>
    </submittedName>
</protein>